<comment type="caution">
    <text evidence="1">The sequence shown here is derived from an EMBL/GenBank/DDBJ whole genome shotgun (WGS) entry which is preliminary data.</text>
</comment>
<dbReference type="Pfam" id="PF14022">
    <property type="entry name" value="DUF4238"/>
    <property type="match status" value="1"/>
</dbReference>
<proteinExistence type="predicted"/>
<organism evidence="1 2">
    <name type="scientific">Dyadobacter chenwenxiniae</name>
    <dbReference type="NCBI Taxonomy" id="2906456"/>
    <lineage>
        <taxon>Bacteria</taxon>
        <taxon>Pseudomonadati</taxon>
        <taxon>Bacteroidota</taxon>
        <taxon>Cytophagia</taxon>
        <taxon>Cytophagales</taxon>
        <taxon>Spirosomataceae</taxon>
        <taxon>Dyadobacter</taxon>
    </lineage>
</organism>
<dbReference type="RefSeq" id="WP_234655076.1">
    <property type="nucleotide sequence ID" value="NZ_CP094997.1"/>
</dbReference>
<evidence type="ECO:0000313" key="1">
    <source>
        <dbReference type="EMBL" id="MCF0061818.1"/>
    </source>
</evidence>
<keyword evidence="2" id="KW-1185">Reference proteome</keyword>
<gene>
    <name evidence="1" type="ORF">LXM26_09960</name>
</gene>
<sequence length="195" mass="22173">MPPNNLKVENSFDSWVYMLSEHHFDKIANLNLLNQSEQNRLVRDGKNTYDENAEKNYLKNMHNFSLFKRGADSPVIGRVCNYIAAADWTILKTDLLKPFITSDNPGFLIDPTGEIKNMGFEGKFRYYIPLNSENVLLIARRDATNFGSYQMQWASASLVDMINTGSLLMANNEIFGRTYEVLQNVSSSPSMLNGL</sequence>
<dbReference type="InterPro" id="IPR025332">
    <property type="entry name" value="DUF4238"/>
</dbReference>
<name>A0A9X1PLP0_9BACT</name>
<protein>
    <submittedName>
        <fullName evidence="1">DUF4238 domain-containing protein</fullName>
    </submittedName>
</protein>
<evidence type="ECO:0000313" key="2">
    <source>
        <dbReference type="Proteomes" id="UP001139000"/>
    </source>
</evidence>
<dbReference type="Proteomes" id="UP001139000">
    <property type="component" value="Unassembled WGS sequence"/>
</dbReference>
<dbReference type="EMBL" id="JAJTTC010000001">
    <property type="protein sequence ID" value="MCF0061818.1"/>
    <property type="molecule type" value="Genomic_DNA"/>
</dbReference>
<accession>A0A9X1PLP0</accession>
<reference evidence="1" key="1">
    <citation type="submission" date="2021-12" db="EMBL/GenBank/DDBJ databases">
        <title>Novel species in genus Dyadobacter.</title>
        <authorList>
            <person name="Ma C."/>
        </authorList>
    </citation>
    <scope>NUCLEOTIDE SEQUENCE</scope>
    <source>
        <strain evidence="1">LJ419</strain>
    </source>
</reference>
<dbReference type="AlphaFoldDB" id="A0A9X1PLP0"/>